<dbReference type="InterPro" id="IPR004038">
    <property type="entry name" value="Ribosomal_eL8/eL30/eS12/Gad45"/>
</dbReference>
<protein>
    <submittedName>
        <fullName evidence="2">H/ACA ribonucleoprotein complex subunit 2</fullName>
    </submittedName>
</protein>
<dbReference type="GO" id="GO:1990904">
    <property type="term" value="C:ribonucleoprotein complex"/>
    <property type="evidence" value="ECO:0007669"/>
    <property type="project" value="UniProtKB-KW"/>
</dbReference>
<dbReference type="InterPro" id="IPR029064">
    <property type="entry name" value="Ribosomal_eL30-like_sf"/>
</dbReference>
<organism evidence="2 3">
    <name type="scientific">Nematocida displodere</name>
    <dbReference type="NCBI Taxonomy" id="1805483"/>
    <lineage>
        <taxon>Eukaryota</taxon>
        <taxon>Fungi</taxon>
        <taxon>Fungi incertae sedis</taxon>
        <taxon>Microsporidia</taxon>
        <taxon>Nematocida</taxon>
    </lineage>
</organism>
<dbReference type="RefSeq" id="XP_067544053.1">
    <property type="nucleotide sequence ID" value="XM_067687956.1"/>
</dbReference>
<gene>
    <name evidence="2" type="ORF">NEDG_00538</name>
</gene>
<dbReference type="AlphaFoldDB" id="A0A177EBT2"/>
<dbReference type="GeneID" id="93646888"/>
<name>A0A177EBT2_9MICR</name>
<comment type="caution">
    <text evidence="2">The sequence shown here is derived from an EMBL/GenBank/DDBJ whole genome shotgun (WGS) entry which is preliminary data.</text>
</comment>
<evidence type="ECO:0000313" key="2">
    <source>
        <dbReference type="EMBL" id="OAG29405.1"/>
    </source>
</evidence>
<keyword evidence="3" id="KW-1185">Reference proteome</keyword>
<dbReference type="Gene3D" id="3.30.1330.30">
    <property type="match status" value="1"/>
</dbReference>
<sequence length="111" mass="12118">MLATLVKSYVPQKALGILKEKLEHSECRRGIKAVQKSLASDPQGIAILAADVSPFDLVSHIPGLCLENKVPLVYIASRFDVPTNKQKPTTCMFIPSSILTEAEAKEILSQQ</sequence>
<evidence type="ECO:0000313" key="3">
    <source>
        <dbReference type="Proteomes" id="UP000185944"/>
    </source>
</evidence>
<accession>A0A177EBT2</accession>
<evidence type="ECO:0000259" key="1">
    <source>
        <dbReference type="Pfam" id="PF01248"/>
    </source>
</evidence>
<dbReference type="SUPFAM" id="SSF55315">
    <property type="entry name" value="L30e-like"/>
    <property type="match status" value="1"/>
</dbReference>
<keyword evidence="2" id="KW-0687">Ribonucleoprotein</keyword>
<dbReference type="VEuPathDB" id="MicrosporidiaDB:NEDG_00538"/>
<dbReference type="OrthoDB" id="5364946at2759"/>
<proteinExistence type="predicted"/>
<dbReference type="Pfam" id="PF01248">
    <property type="entry name" value="Ribosomal_L7Ae"/>
    <property type="match status" value="1"/>
</dbReference>
<feature type="domain" description="Ribosomal protein eL8/eL30/eS12/Gadd45" evidence="1">
    <location>
        <begin position="16"/>
        <end position="80"/>
    </location>
</feature>
<reference evidence="2 3" key="1">
    <citation type="submission" date="2016-02" db="EMBL/GenBank/DDBJ databases">
        <title>Discovery of a natural microsporidian pathogen with a broad tissue tropism in Caenorhabditis elegans.</title>
        <authorList>
            <person name="Luallen R.J."/>
            <person name="Reinke A.W."/>
            <person name="Tong L."/>
            <person name="Botts M.R."/>
            <person name="Felix M.-A."/>
            <person name="Troemel E.R."/>
        </authorList>
    </citation>
    <scope>NUCLEOTIDE SEQUENCE [LARGE SCALE GENOMIC DNA]</scope>
    <source>
        <strain evidence="2 3">JUm2807</strain>
    </source>
</reference>
<dbReference type="EMBL" id="LTDL01000040">
    <property type="protein sequence ID" value="OAG29405.1"/>
    <property type="molecule type" value="Genomic_DNA"/>
</dbReference>
<dbReference type="Proteomes" id="UP000185944">
    <property type="component" value="Unassembled WGS sequence"/>
</dbReference>
<dbReference type="STRING" id="1805483.A0A177EBT2"/>